<reference evidence="3" key="1">
    <citation type="journal article" date="2016" name="Nat. Commun.">
        <title>The Gonium pectorale genome demonstrates co-option of cell cycle regulation during the evolution of multicellularity.</title>
        <authorList>
            <person name="Hanschen E.R."/>
            <person name="Marriage T.N."/>
            <person name="Ferris P.J."/>
            <person name="Hamaji T."/>
            <person name="Toyoda A."/>
            <person name="Fujiyama A."/>
            <person name="Neme R."/>
            <person name="Noguchi H."/>
            <person name="Minakuchi Y."/>
            <person name="Suzuki M."/>
            <person name="Kawai-Toyooka H."/>
            <person name="Smith D.R."/>
            <person name="Sparks H."/>
            <person name="Anderson J."/>
            <person name="Bakaric R."/>
            <person name="Luria V."/>
            <person name="Karger A."/>
            <person name="Kirschner M.W."/>
            <person name="Durand P.M."/>
            <person name="Michod R.E."/>
            <person name="Nozaki H."/>
            <person name="Olson B.J."/>
        </authorList>
    </citation>
    <scope>NUCLEOTIDE SEQUENCE [LARGE SCALE GENOMIC DNA]</scope>
    <source>
        <strain evidence="3">NIES-2863</strain>
    </source>
</reference>
<dbReference type="AlphaFoldDB" id="A0A150GLA1"/>
<dbReference type="Proteomes" id="UP000075714">
    <property type="component" value="Unassembled WGS sequence"/>
</dbReference>
<protein>
    <submittedName>
        <fullName evidence="2">Uncharacterized protein</fullName>
    </submittedName>
</protein>
<gene>
    <name evidence="2" type="ORF">GPECTOR_15g313</name>
</gene>
<feature type="transmembrane region" description="Helical" evidence="1">
    <location>
        <begin position="32"/>
        <end position="53"/>
    </location>
</feature>
<evidence type="ECO:0000256" key="1">
    <source>
        <dbReference type="SAM" id="Phobius"/>
    </source>
</evidence>
<evidence type="ECO:0000313" key="3">
    <source>
        <dbReference type="Proteomes" id="UP000075714"/>
    </source>
</evidence>
<accession>A0A150GLA1</accession>
<organism evidence="2 3">
    <name type="scientific">Gonium pectorale</name>
    <name type="common">Green alga</name>
    <dbReference type="NCBI Taxonomy" id="33097"/>
    <lineage>
        <taxon>Eukaryota</taxon>
        <taxon>Viridiplantae</taxon>
        <taxon>Chlorophyta</taxon>
        <taxon>core chlorophytes</taxon>
        <taxon>Chlorophyceae</taxon>
        <taxon>CS clade</taxon>
        <taxon>Chlamydomonadales</taxon>
        <taxon>Volvocaceae</taxon>
        <taxon>Gonium</taxon>
    </lineage>
</organism>
<keyword evidence="1" id="KW-0472">Membrane</keyword>
<keyword evidence="3" id="KW-1185">Reference proteome</keyword>
<comment type="caution">
    <text evidence="2">The sequence shown here is derived from an EMBL/GenBank/DDBJ whole genome shotgun (WGS) entry which is preliminary data.</text>
</comment>
<proteinExistence type="predicted"/>
<dbReference type="STRING" id="33097.A0A150GLA1"/>
<keyword evidence="1" id="KW-1133">Transmembrane helix</keyword>
<keyword evidence="1" id="KW-0812">Transmembrane</keyword>
<dbReference type="EMBL" id="LSYV01000016">
    <property type="protein sequence ID" value="KXZ50629.1"/>
    <property type="molecule type" value="Genomic_DNA"/>
</dbReference>
<evidence type="ECO:0000313" key="2">
    <source>
        <dbReference type="EMBL" id="KXZ50629.1"/>
    </source>
</evidence>
<sequence length="164" mass="18396">MLIDKARHWRGLLLAAFMNLHAEVFAELLTGYVGKGVVVAALGFLAGAAVGGYDVERYVYDVLAGLRCAPWFPAYASGRALAGEEPLVTDLDGFHPVPDYTTFRDYYRGGWTGPVESLALPPLGWADRLSAWYQGGLRWRLRPLGRKLCRLRRRLLPRKFRCRG</sequence>
<name>A0A150GLA1_GONPE</name>